<name>A0A1G1WED7_9BACT</name>
<dbReference type="EMBL" id="MHCR01000002">
    <property type="protein sequence ID" value="OGY26059.1"/>
    <property type="molecule type" value="Genomic_DNA"/>
</dbReference>
<comment type="caution">
    <text evidence="8">The sequence shown here is derived from an EMBL/GenBank/DDBJ whole genome shotgun (WGS) entry which is preliminary data.</text>
</comment>
<evidence type="ECO:0000256" key="5">
    <source>
        <dbReference type="ARBA" id="ARBA00023315"/>
    </source>
</evidence>
<evidence type="ECO:0000313" key="9">
    <source>
        <dbReference type="Proteomes" id="UP000178162"/>
    </source>
</evidence>
<evidence type="ECO:0000256" key="2">
    <source>
        <dbReference type="ARBA" id="ARBA00022679"/>
    </source>
</evidence>
<dbReference type="InterPro" id="IPR016181">
    <property type="entry name" value="Acyl_CoA_acyltransferase"/>
</dbReference>
<gene>
    <name evidence="8" type="ORF">A2134_02865</name>
</gene>
<accession>A0A1G1WED7</accession>
<protein>
    <recommendedName>
        <fullName evidence="7">BioF2-like acetyltransferase domain-containing protein</fullName>
    </recommendedName>
</protein>
<dbReference type="STRING" id="1802595.A2134_02865"/>
<dbReference type="GO" id="GO:0008360">
    <property type="term" value="P:regulation of cell shape"/>
    <property type="evidence" value="ECO:0007669"/>
    <property type="project" value="UniProtKB-KW"/>
</dbReference>
<keyword evidence="6" id="KW-0961">Cell wall biogenesis/degradation</keyword>
<proteinExistence type="inferred from homology"/>
<evidence type="ECO:0000256" key="6">
    <source>
        <dbReference type="ARBA" id="ARBA00023316"/>
    </source>
</evidence>
<comment type="similarity">
    <text evidence="1">Belongs to the FemABX family.</text>
</comment>
<dbReference type="InterPro" id="IPR050644">
    <property type="entry name" value="PG_Glycine_Bridge_Synth"/>
</dbReference>
<feature type="domain" description="BioF2-like acetyltransferase" evidence="7">
    <location>
        <begin position="163"/>
        <end position="289"/>
    </location>
</feature>
<dbReference type="PANTHER" id="PTHR36174:SF1">
    <property type="entry name" value="LIPID II:GLYCINE GLYCYLTRANSFERASE"/>
    <property type="match status" value="1"/>
</dbReference>
<dbReference type="GO" id="GO:0009252">
    <property type="term" value="P:peptidoglycan biosynthetic process"/>
    <property type="evidence" value="ECO:0007669"/>
    <property type="project" value="UniProtKB-KW"/>
</dbReference>
<dbReference type="SUPFAM" id="SSF55729">
    <property type="entry name" value="Acyl-CoA N-acyltransferases (Nat)"/>
    <property type="match status" value="2"/>
</dbReference>
<evidence type="ECO:0000313" key="8">
    <source>
        <dbReference type="EMBL" id="OGY26059.1"/>
    </source>
</evidence>
<dbReference type="PROSITE" id="PS51191">
    <property type="entry name" value="FEMABX"/>
    <property type="match status" value="1"/>
</dbReference>
<dbReference type="GO" id="GO:0071555">
    <property type="term" value="P:cell wall organization"/>
    <property type="evidence" value="ECO:0007669"/>
    <property type="project" value="UniProtKB-KW"/>
</dbReference>
<evidence type="ECO:0000256" key="1">
    <source>
        <dbReference type="ARBA" id="ARBA00009943"/>
    </source>
</evidence>
<keyword evidence="2" id="KW-0808">Transferase</keyword>
<evidence type="ECO:0000259" key="7">
    <source>
        <dbReference type="Pfam" id="PF13480"/>
    </source>
</evidence>
<keyword evidence="4" id="KW-0573">Peptidoglycan synthesis</keyword>
<evidence type="ECO:0000256" key="3">
    <source>
        <dbReference type="ARBA" id="ARBA00022960"/>
    </source>
</evidence>
<dbReference type="InterPro" id="IPR003447">
    <property type="entry name" value="FEMABX"/>
</dbReference>
<organism evidence="8 9">
    <name type="scientific">Candidatus Woykebacteria bacterium RBG_16_39_9b</name>
    <dbReference type="NCBI Taxonomy" id="1802595"/>
    <lineage>
        <taxon>Bacteria</taxon>
        <taxon>Candidatus Woykeibacteriota</taxon>
    </lineage>
</organism>
<dbReference type="Pfam" id="PF13480">
    <property type="entry name" value="Acetyltransf_6"/>
    <property type="match status" value="1"/>
</dbReference>
<dbReference type="GO" id="GO:0016755">
    <property type="term" value="F:aminoacyltransferase activity"/>
    <property type="evidence" value="ECO:0007669"/>
    <property type="project" value="InterPro"/>
</dbReference>
<dbReference type="Proteomes" id="UP000178162">
    <property type="component" value="Unassembled WGS sequence"/>
</dbReference>
<evidence type="ECO:0000256" key="4">
    <source>
        <dbReference type="ARBA" id="ARBA00022984"/>
    </source>
</evidence>
<dbReference type="Pfam" id="PF02388">
    <property type="entry name" value="FemAB"/>
    <property type="match status" value="1"/>
</dbReference>
<reference evidence="8 9" key="1">
    <citation type="journal article" date="2016" name="Nat. Commun.">
        <title>Thousands of microbial genomes shed light on interconnected biogeochemical processes in an aquifer system.</title>
        <authorList>
            <person name="Anantharaman K."/>
            <person name="Brown C.T."/>
            <person name="Hug L.A."/>
            <person name="Sharon I."/>
            <person name="Castelle C.J."/>
            <person name="Probst A.J."/>
            <person name="Thomas B.C."/>
            <person name="Singh A."/>
            <person name="Wilkins M.J."/>
            <person name="Karaoz U."/>
            <person name="Brodie E.L."/>
            <person name="Williams K.H."/>
            <person name="Hubbard S.S."/>
            <person name="Banfield J.F."/>
        </authorList>
    </citation>
    <scope>NUCLEOTIDE SEQUENCE [LARGE SCALE GENOMIC DNA]</scope>
</reference>
<keyword evidence="5" id="KW-0012">Acyltransferase</keyword>
<keyword evidence="3" id="KW-0133">Cell shape</keyword>
<dbReference type="PANTHER" id="PTHR36174">
    <property type="entry name" value="LIPID II:GLYCINE GLYCYLTRANSFERASE"/>
    <property type="match status" value="1"/>
</dbReference>
<sequence length="346" mass="39933">MDTRNPTLAEKETWNAFIAKSDSGHIVQSWQWGEFKESFGNPVTRIAIFSQGKIVAAASYTLHKIPFLNKYVGYLPKGPVFKDNEELYLPELLKSLKAQAKEQSCIFIKIEPNISADIAFIDEIFRKTGLLKSEKTIFAPHSLYLDLTKSDDELLSKMHPKWRYNIRVSERHKVKVQEKKDNASVERFIKLQRETAKRDGFYIHPDNYYRGLWKKLHPDGLIYLLEASAQGRPLAYWLLFKFGTTLYYPYGASSPELRNTMPSHALMWAAIKFGQKIGCTRFDLWGAAAPSAKENDPWSGFTRFKEGFGAQRISYLGAYDLVIDSVSYRLFNTADKLRWAILRTFR</sequence>
<dbReference type="Gene3D" id="3.40.630.30">
    <property type="match status" value="2"/>
</dbReference>
<dbReference type="AlphaFoldDB" id="A0A1G1WED7"/>
<dbReference type="InterPro" id="IPR038740">
    <property type="entry name" value="BioF2-like_GNAT_dom"/>
</dbReference>